<gene>
    <name evidence="5" type="ORF">L211DRAFT_780767</name>
</gene>
<dbReference type="GO" id="GO:0006139">
    <property type="term" value="P:nucleobase-containing compound metabolic process"/>
    <property type="evidence" value="ECO:0007669"/>
    <property type="project" value="InterPro"/>
</dbReference>
<dbReference type="CDD" id="cd01428">
    <property type="entry name" value="ADK"/>
    <property type="match status" value="1"/>
</dbReference>
<protein>
    <submittedName>
        <fullName evidence="5">P-loop containing nucleoside triphosphate hydrolase protein</fullName>
    </submittedName>
</protein>
<dbReference type="AlphaFoldDB" id="A0A3N4LVJ8"/>
<dbReference type="STRING" id="1051890.A0A3N4LVJ8"/>
<dbReference type="PANTHER" id="PTHR23359">
    <property type="entry name" value="NUCLEOTIDE KINASE"/>
    <property type="match status" value="1"/>
</dbReference>
<keyword evidence="3 4" id="KW-0418">Kinase</keyword>
<name>A0A3N4LVJ8_9PEZI</name>
<proteinExistence type="inferred from homology"/>
<comment type="similarity">
    <text evidence="4">Belongs to the adenylate kinase family.</text>
</comment>
<dbReference type="Gene3D" id="3.40.50.300">
    <property type="entry name" value="P-loop containing nucleotide triphosphate hydrolases"/>
    <property type="match status" value="1"/>
</dbReference>
<accession>A0A3N4LVJ8</accession>
<organism evidence="5 6">
    <name type="scientific">Terfezia boudieri ATCC MYA-4762</name>
    <dbReference type="NCBI Taxonomy" id="1051890"/>
    <lineage>
        <taxon>Eukaryota</taxon>
        <taxon>Fungi</taxon>
        <taxon>Dikarya</taxon>
        <taxon>Ascomycota</taxon>
        <taxon>Pezizomycotina</taxon>
        <taxon>Pezizomycetes</taxon>
        <taxon>Pezizales</taxon>
        <taxon>Pezizaceae</taxon>
        <taxon>Terfezia</taxon>
    </lineage>
</organism>
<dbReference type="GO" id="GO:0016787">
    <property type="term" value="F:hydrolase activity"/>
    <property type="evidence" value="ECO:0007669"/>
    <property type="project" value="UniProtKB-KW"/>
</dbReference>
<keyword evidence="6" id="KW-1185">Reference proteome</keyword>
<reference evidence="5 6" key="1">
    <citation type="journal article" date="2018" name="Nat. Ecol. Evol.">
        <title>Pezizomycetes genomes reveal the molecular basis of ectomycorrhizal truffle lifestyle.</title>
        <authorList>
            <person name="Murat C."/>
            <person name="Payen T."/>
            <person name="Noel B."/>
            <person name="Kuo A."/>
            <person name="Morin E."/>
            <person name="Chen J."/>
            <person name="Kohler A."/>
            <person name="Krizsan K."/>
            <person name="Balestrini R."/>
            <person name="Da Silva C."/>
            <person name="Montanini B."/>
            <person name="Hainaut M."/>
            <person name="Levati E."/>
            <person name="Barry K.W."/>
            <person name="Belfiori B."/>
            <person name="Cichocki N."/>
            <person name="Clum A."/>
            <person name="Dockter R.B."/>
            <person name="Fauchery L."/>
            <person name="Guy J."/>
            <person name="Iotti M."/>
            <person name="Le Tacon F."/>
            <person name="Lindquist E.A."/>
            <person name="Lipzen A."/>
            <person name="Malagnac F."/>
            <person name="Mello A."/>
            <person name="Molinier V."/>
            <person name="Miyauchi S."/>
            <person name="Poulain J."/>
            <person name="Riccioni C."/>
            <person name="Rubini A."/>
            <person name="Sitrit Y."/>
            <person name="Splivallo R."/>
            <person name="Traeger S."/>
            <person name="Wang M."/>
            <person name="Zifcakova L."/>
            <person name="Wipf D."/>
            <person name="Zambonelli A."/>
            <person name="Paolocci F."/>
            <person name="Nowrousian M."/>
            <person name="Ottonello S."/>
            <person name="Baldrian P."/>
            <person name="Spatafora J.W."/>
            <person name="Henrissat B."/>
            <person name="Nagy L.G."/>
            <person name="Aury J.M."/>
            <person name="Wincker P."/>
            <person name="Grigoriev I.V."/>
            <person name="Bonfante P."/>
            <person name="Martin F.M."/>
        </authorList>
    </citation>
    <scope>NUCLEOTIDE SEQUENCE [LARGE SCALE GENOMIC DNA]</scope>
    <source>
        <strain evidence="5 6">ATCC MYA-4762</strain>
    </source>
</reference>
<dbReference type="OrthoDB" id="442176at2759"/>
<evidence type="ECO:0000256" key="1">
    <source>
        <dbReference type="ARBA" id="ARBA00022679"/>
    </source>
</evidence>
<keyword evidence="1 4" id="KW-0808">Transferase</keyword>
<dbReference type="PROSITE" id="PS00113">
    <property type="entry name" value="ADENYLATE_KINASE"/>
    <property type="match status" value="1"/>
</dbReference>
<dbReference type="PRINTS" id="PR00094">
    <property type="entry name" value="ADENYLTKNASE"/>
</dbReference>
<dbReference type="InterPro" id="IPR000850">
    <property type="entry name" value="Adenylat/UMP-CMP_kin"/>
</dbReference>
<dbReference type="InterPro" id="IPR027417">
    <property type="entry name" value="P-loop_NTPase"/>
</dbReference>
<dbReference type="InParanoid" id="A0A3N4LVJ8"/>
<evidence type="ECO:0000256" key="4">
    <source>
        <dbReference type="RuleBase" id="RU003330"/>
    </source>
</evidence>
<dbReference type="GO" id="GO:0005524">
    <property type="term" value="F:ATP binding"/>
    <property type="evidence" value="ECO:0007669"/>
    <property type="project" value="InterPro"/>
</dbReference>
<sequence>IICVFSSGGPGSGKGSICSRILTDPGFEGVAHVSIGDVLRVEINQKGVDGPLIEQTMKDGQLLPWTKILHYLQKGIDNVVKETGKTCILLDGFPRMVPQAKLFEELKEYKCRDAILLHCSQEEMLRRTANRQDTYQRVDDNRATVLKRIEGYFAETVPVAEYFRTQKRLIEVSSEGTAEETYAQLQPLLQVRSNLQLVIFWMGSRCHFTMLIFCMDFRKNSYKPSSHEFAELFISGGRL</sequence>
<evidence type="ECO:0000313" key="6">
    <source>
        <dbReference type="Proteomes" id="UP000267821"/>
    </source>
</evidence>
<dbReference type="EMBL" id="ML121533">
    <property type="protein sequence ID" value="RPB26810.1"/>
    <property type="molecule type" value="Genomic_DNA"/>
</dbReference>
<dbReference type="Pfam" id="PF00406">
    <property type="entry name" value="ADK"/>
    <property type="match status" value="1"/>
</dbReference>
<dbReference type="Proteomes" id="UP000267821">
    <property type="component" value="Unassembled WGS sequence"/>
</dbReference>
<evidence type="ECO:0000256" key="3">
    <source>
        <dbReference type="ARBA" id="ARBA00022777"/>
    </source>
</evidence>
<evidence type="ECO:0000256" key="2">
    <source>
        <dbReference type="ARBA" id="ARBA00022741"/>
    </source>
</evidence>
<dbReference type="InterPro" id="IPR033690">
    <property type="entry name" value="Adenylat_kinase_CS"/>
</dbReference>
<feature type="non-terminal residue" evidence="5">
    <location>
        <position position="1"/>
    </location>
</feature>
<dbReference type="GO" id="GO:0019205">
    <property type="term" value="F:nucleobase-containing compound kinase activity"/>
    <property type="evidence" value="ECO:0007669"/>
    <property type="project" value="InterPro"/>
</dbReference>
<evidence type="ECO:0000313" key="5">
    <source>
        <dbReference type="EMBL" id="RPB26810.1"/>
    </source>
</evidence>
<dbReference type="HAMAP" id="MF_00235">
    <property type="entry name" value="Adenylate_kinase_Adk"/>
    <property type="match status" value="1"/>
</dbReference>
<dbReference type="SUPFAM" id="SSF52540">
    <property type="entry name" value="P-loop containing nucleoside triphosphate hydrolases"/>
    <property type="match status" value="1"/>
</dbReference>
<keyword evidence="2" id="KW-0547">Nucleotide-binding</keyword>
<keyword evidence="5" id="KW-0378">Hydrolase</keyword>